<dbReference type="SUPFAM" id="SSF50993">
    <property type="entry name" value="Peptidase/esterase 'gauge' domain"/>
    <property type="match status" value="1"/>
</dbReference>
<evidence type="ECO:0000256" key="2">
    <source>
        <dbReference type="ARBA" id="ARBA00022737"/>
    </source>
</evidence>
<dbReference type="PROSITE" id="PS00678">
    <property type="entry name" value="WD_REPEATS_1"/>
    <property type="match status" value="2"/>
</dbReference>
<evidence type="ECO:0000256" key="1">
    <source>
        <dbReference type="ARBA" id="ARBA00022574"/>
    </source>
</evidence>
<dbReference type="InterPro" id="IPR015943">
    <property type="entry name" value="WD40/YVTN_repeat-like_dom_sf"/>
</dbReference>
<sequence>MGSGIGDGADTSFQDAALAVWDSSEPGTPTMVLHRQCWALALSPDGTRLYVGTAEDQPTLAVVDVATGQTLQSTPVPRARLLAPGPEHPADGWTVVVNGIQVSPDGSTIAVAEGTVIGLYASATLARIGELSWHHGLVRDLRFSADGRRLASGADDGLAVVWDVARKVPIAVESGGSGPVRAVAFAPDGRTLYSGGDDQLLHVWDLDGERRFLTVLADPEPIRRAAAAIPAPDGSTVLTLGQGVGQEPGLRFLDVAAGAVGPALADPNGSALAVWLPPGYDRVATVADSEVRIWDRASGRRLLARAVGDSTVTAFSAPTASDLIVADADGTVVRLDPGSLDPTGPAVDLRHRVTAVAGRADDRTAIVLLDDQQAAEVDLTTGRVISNRDLGFVATAAAVSPDGRRLAVGGSTGQVGLFDLTRGAWLAPPAEGRQLYVSGIQFAADGGTFVASTVDSSVTLWDGGSGEMIGRINAGTVGSPARAVILPGGEDALIATRDQGVYRWSTHPDDWLSFACQVAGRNLTPTEWHQVLDPRPYAPTCGAG</sequence>
<evidence type="ECO:0000313" key="4">
    <source>
        <dbReference type="EMBL" id="ACV79248.1"/>
    </source>
</evidence>
<dbReference type="Pfam" id="PF00400">
    <property type="entry name" value="WD40"/>
    <property type="match status" value="2"/>
</dbReference>
<dbReference type="SUPFAM" id="SSF50998">
    <property type="entry name" value="Quinoprotein alcohol dehydrogenase-like"/>
    <property type="match status" value="1"/>
</dbReference>
<dbReference type="PANTHER" id="PTHR19848:SF8">
    <property type="entry name" value="F-BOX AND WD REPEAT DOMAIN CONTAINING 7"/>
    <property type="match status" value="1"/>
</dbReference>
<evidence type="ECO:0000313" key="5">
    <source>
        <dbReference type="Proteomes" id="UP000002218"/>
    </source>
</evidence>
<dbReference type="InterPro" id="IPR019775">
    <property type="entry name" value="WD40_repeat_CS"/>
</dbReference>
<feature type="repeat" description="WD" evidence="3">
    <location>
        <begin position="173"/>
        <end position="214"/>
    </location>
</feature>
<dbReference type="EMBL" id="CP001737">
    <property type="protein sequence ID" value="ACV79248.1"/>
    <property type="molecule type" value="Genomic_DNA"/>
</dbReference>
<dbReference type="InterPro" id="IPR011047">
    <property type="entry name" value="Quinoprotein_ADH-like_sf"/>
</dbReference>
<dbReference type="AlphaFoldDB" id="C8X9U0"/>
<proteinExistence type="predicted"/>
<reference evidence="5" key="1">
    <citation type="submission" date="2009-09" db="EMBL/GenBank/DDBJ databases">
        <title>The complete genome of Nakamurella multipartita DSM 44233.</title>
        <authorList>
            <consortium name="US DOE Joint Genome Institute (JGI-PGF)"/>
            <person name="Lucas S."/>
            <person name="Copeland A."/>
            <person name="Lapidus A."/>
            <person name="Glavina del Rio T."/>
            <person name="Dalin E."/>
            <person name="Tice H."/>
            <person name="Bruce D."/>
            <person name="Goodwin L."/>
            <person name="Pitluck S."/>
            <person name="Kyrpides N."/>
            <person name="Mavromatis K."/>
            <person name="Ivanova N."/>
            <person name="Ovchinnikova G."/>
            <person name="Sims D."/>
            <person name="Meincke L."/>
            <person name="Brettin T."/>
            <person name="Detter J.C."/>
            <person name="Han C."/>
            <person name="Larimer F."/>
            <person name="Land M."/>
            <person name="Hauser L."/>
            <person name="Markowitz V."/>
            <person name="Cheng J.-F."/>
            <person name="Hugenholtz P."/>
            <person name="Woyke T."/>
            <person name="Wu D."/>
            <person name="Klenk H.-P."/>
            <person name="Eisen J.A."/>
        </authorList>
    </citation>
    <scope>NUCLEOTIDE SEQUENCE [LARGE SCALE GENOMIC DNA]</scope>
    <source>
        <strain evidence="5">ATCC 700099 / DSM 44233 / CIP 104796 / JCM 9543 / NBRC 105858 / Y-104</strain>
    </source>
</reference>
<organism evidence="4 5">
    <name type="scientific">Nakamurella multipartita (strain ATCC 700099 / DSM 44233 / CIP 104796 / JCM 9543 / NBRC 105858 / Y-104)</name>
    <name type="common">Microsphaera multipartita</name>
    <dbReference type="NCBI Taxonomy" id="479431"/>
    <lineage>
        <taxon>Bacteria</taxon>
        <taxon>Bacillati</taxon>
        <taxon>Actinomycetota</taxon>
        <taxon>Actinomycetes</taxon>
        <taxon>Nakamurellales</taxon>
        <taxon>Nakamurellaceae</taxon>
        <taxon>Nakamurella</taxon>
    </lineage>
</organism>
<feature type="repeat" description="WD" evidence="3">
    <location>
        <begin position="430"/>
        <end position="471"/>
    </location>
</feature>
<dbReference type="RefSeq" id="WP_015748123.1">
    <property type="nucleotide sequence ID" value="NC_013235.1"/>
</dbReference>
<dbReference type="SMART" id="SM00320">
    <property type="entry name" value="WD40"/>
    <property type="match status" value="6"/>
</dbReference>
<gene>
    <name evidence="4" type="ordered locus">Namu_2909</name>
</gene>
<dbReference type="PROSITE" id="PS50082">
    <property type="entry name" value="WD_REPEATS_2"/>
    <property type="match status" value="3"/>
</dbReference>
<keyword evidence="2" id="KW-0677">Repeat</keyword>
<dbReference type="Proteomes" id="UP000002218">
    <property type="component" value="Chromosome"/>
</dbReference>
<keyword evidence="5" id="KW-1185">Reference proteome</keyword>
<dbReference type="STRING" id="479431.Namu_2909"/>
<dbReference type="PROSITE" id="PS50294">
    <property type="entry name" value="WD_REPEATS_REGION"/>
    <property type="match status" value="2"/>
</dbReference>
<dbReference type="OrthoDB" id="414967at2"/>
<name>C8X9U0_NAKMY</name>
<keyword evidence="1 3" id="KW-0853">WD repeat</keyword>
<dbReference type="Gene3D" id="2.130.10.10">
    <property type="entry name" value="YVTN repeat-like/Quinoprotein amine dehydrogenase"/>
    <property type="match status" value="3"/>
</dbReference>
<reference evidence="4 5" key="2">
    <citation type="journal article" date="2010" name="Stand. Genomic Sci.">
        <title>Complete genome sequence of Nakamurella multipartita type strain (Y-104).</title>
        <authorList>
            <person name="Tice H."/>
            <person name="Mayilraj S."/>
            <person name="Sims D."/>
            <person name="Lapidus A."/>
            <person name="Nolan M."/>
            <person name="Lucas S."/>
            <person name="Glavina Del Rio T."/>
            <person name="Copeland A."/>
            <person name="Cheng J.F."/>
            <person name="Meincke L."/>
            <person name="Bruce D."/>
            <person name="Goodwin L."/>
            <person name="Pitluck S."/>
            <person name="Ivanova N."/>
            <person name="Mavromatis K."/>
            <person name="Ovchinnikova G."/>
            <person name="Pati A."/>
            <person name="Chen A."/>
            <person name="Palaniappan K."/>
            <person name="Land M."/>
            <person name="Hauser L."/>
            <person name="Chang Y.J."/>
            <person name="Jeffries C.D."/>
            <person name="Detter J.C."/>
            <person name="Brettin T."/>
            <person name="Rohde M."/>
            <person name="Goker M."/>
            <person name="Bristow J."/>
            <person name="Eisen J.A."/>
            <person name="Markowitz V."/>
            <person name="Hugenholtz P."/>
            <person name="Kyrpides N.C."/>
            <person name="Klenk H.P."/>
            <person name="Chen F."/>
        </authorList>
    </citation>
    <scope>NUCLEOTIDE SEQUENCE [LARGE SCALE GENOMIC DNA]</scope>
    <source>
        <strain evidence="5">ATCC 700099 / DSM 44233 / CIP 104796 / JCM 9543 / NBRC 105858 / Y-104</strain>
    </source>
</reference>
<accession>C8X9U0</accession>
<dbReference type="InterPro" id="IPR001680">
    <property type="entry name" value="WD40_rpt"/>
</dbReference>
<dbReference type="InParanoid" id="C8X9U0"/>
<feature type="repeat" description="WD" evidence="3">
    <location>
        <begin position="131"/>
        <end position="164"/>
    </location>
</feature>
<dbReference type="HOGENOM" id="CLU_500403_0_0_11"/>
<dbReference type="PANTHER" id="PTHR19848">
    <property type="entry name" value="WD40 REPEAT PROTEIN"/>
    <property type="match status" value="1"/>
</dbReference>
<evidence type="ECO:0000256" key="3">
    <source>
        <dbReference type="PROSITE-ProRule" id="PRU00221"/>
    </source>
</evidence>
<protein>
    <submittedName>
        <fullName evidence="4">WD-40 repeat protein</fullName>
    </submittedName>
</protein>
<dbReference type="eggNOG" id="COG2319">
    <property type="taxonomic scope" value="Bacteria"/>
</dbReference>
<dbReference type="KEGG" id="nml:Namu_2909"/>